<dbReference type="SUPFAM" id="SSF103481">
    <property type="entry name" value="Multidrug resistance efflux transporter EmrE"/>
    <property type="match status" value="2"/>
</dbReference>
<feature type="transmembrane region" description="Helical" evidence="6">
    <location>
        <begin position="81"/>
        <end position="102"/>
    </location>
</feature>
<evidence type="ECO:0000256" key="2">
    <source>
        <dbReference type="ARBA" id="ARBA00009853"/>
    </source>
</evidence>
<dbReference type="PANTHER" id="PTHR22911">
    <property type="entry name" value="ACYL-MALONYL CONDENSING ENZYME-RELATED"/>
    <property type="match status" value="1"/>
</dbReference>
<feature type="domain" description="EamA" evidence="7">
    <location>
        <begin position="210"/>
        <end position="339"/>
    </location>
</feature>
<dbReference type="InterPro" id="IPR037185">
    <property type="entry name" value="EmrE-like"/>
</dbReference>
<gene>
    <name evidence="8" type="ORF">NUTIK01_27620</name>
</gene>
<dbReference type="Gene3D" id="1.10.3730.20">
    <property type="match status" value="1"/>
</dbReference>
<feature type="transmembrane region" description="Helical" evidence="6">
    <location>
        <begin position="297"/>
        <end position="317"/>
    </location>
</feature>
<protein>
    <submittedName>
        <fullName evidence="8">DMT family transporter</fullName>
    </submittedName>
</protein>
<evidence type="ECO:0000259" key="7">
    <source>
        <dbReference type="Pfam" id="PF00892"/>
    </source>
</evidence>
<keyword evidence="4 6" id="KW-1133">Transmembrane helix</keyword>
<feature type="transmembrane region" description="Helical" evidence="6">
    <location>
        <begin position="267"/>
        <end position="290"/>
    </location>
</feature>
<dbReference type="EMBL" id="BTFW01000001">
    <property type="protein sequence ID" value="GMM61985.1"/>
    <property type="molecule type" value="Genomic_DNA"/>
</dbReference>
<evidence type="ECO:0000256" key="1">
    <source>
        <dbReference type="ARBA" id="ARBA00004141"/>
    </source>
</evidence>
<keyword evidence="3 6" id="KW-0812">Transmembrane</keyword>
<proteinExistence type="inferred from homology"/>
<keyword evidence="9" id="KW-1185">Reference proteome</keyword>
<feature type="transmembrane region" description="Helical" evidence="6">
    <location>
        <begin position="241"/>
        <end position="261"/>
    </location>
</feature>
<sequence length="359" mass="37092">MPFFGETNGAVFVSGQFAAAGGGRYGAGGMTVSPPSAPVSPAPHSSPLASGARSSVGGMLPVLVAMTGLACFSVMDGVMKAAAIVLGAFATIFWRSVIGSMLMAPWWARETVRKRGGRLPPRAIMGLHVLRAGLTAGMSTLYFDGVVRMPLAQAMALSFVAPLIALYLAALTLGERLRPRAVVGSLVALAGVGVIAADELGHAPGGDGWRGLIEILVSAVLYAFTLVLQRRQAQVATPVEVAFFQSILVALILLPLALVWAPWPAPFAWGLVALGAVLAVASMMLLAWAYARAEAQVLVPLEYTAFIWAALVGWLAFAEPLTRGTLGGVVLIVAGCVFATRRGSGEGTKAPGPTALEGM</sequence>
<feature type="transmembrane region" description="Helical" evidence="6">
    <location>
        <begin position="323"/>
        <end position="340"/>
    </location>
</feature>
<evidence type="ECO:0000256" key="5">
    <source>
        <dbReference type="ARBA" id="ARBA00023136"/>
    </source>
</evidence>
<organism evidence="8 9">
    <name type="scientific">Novosphingobium pituita</name>
    <dbReference type="NCBI Taxonomy" id="3056842"/>
    <lineage>
        <taxon>Bacteria</taxon>
        <taxon>Pseudomonadati</taxon>
        <taxon>Pseudomonadota</taxon>
        <taxon>Alphaproteobacteria</taxon>
        <taxon>Sphingomonadales</taxon>
        <taxon>Sphingomonadaceae</taxon>
        <taxon>Novosphingobium</taxon>
    </lineage>
</organism>
<evidence type="ECO:0000256" key="3">
    <source>
        <dbReference type="ARBA" id="ARBA00022692"/>
    </source>
</evidence>
<name>A0ABQ6PAT4_9SPHN</name>
<feature type="transmembrane region" description="Helical" evidence="6">
    <location>
        <begin position="209"/>
        <end position="229"/>
    </location>
</feature>
<feature type="transmembrane region" description="Helical" evidence="6">
    <location>
        <begin position="56"/>
        <end position="75"/>
    </location>
</feature>
<feature type="domain" description="EamA" evidence="7">
    <location>
        <begin position="61"/>
        <end position="195"/>
    </location>
</feature>
<feature type="transmembrane region" description="Helical" evidence="6">
    <location>
        <begin position="155"/>
        <end position="174"/>
    </location>
</feature>
<dbReference type="InterPro" id="IPR000620">
    <property type="entry name" value="EamA_dom"/>
</dbReference>
<feature type="transmembrane region" description="Helical" evidence="6">
    <location>
        <begin position="181"/>
        <end position="197"/>
    </location>
</feature>
<reference evidence="8 9" key="1">
    <citation type="submission" date="2023-06" db="EMBL/GenBank/DDBJ databases">
        <title>Draft genome sequence of Novosphingobium sp. strain IK01.</title>
        <authorList>
            <person name="Hatamoto M."/>
            <person name="Ikarashi T."/>
            <person name="Yamaguchi T."/>
        </authorList>
    </citation>
    <scope>NUCLEOTIDE SEQUENCE [LARGE SCALE GENOMIC DNA]</scope>
    <source>
        <strain evidence="8 9">IK01</strain>
    </source>
</reference>
<evidence type="ECO:0000256" key="4">
    <source>
        <dbReference type="ARBA" id="ARBA00022989"/>
    </source>
</evidence>
<evidence type="ECO:0000313" key="9">
    <source>
        <dbReference type="Proteomes" id="UP001187221"/>
    </source>
</evidence>
<accession>A0ABQ6PAT4</accession>
<comment type="similarity">
    <text evidence="2">Belongs to the drug/metabolite transporter (DMT) superfamily. 10 TMS drug/metabolite exporter (DME) (TC 2.A.7.3) family.</text>
</comment>
<dbReference type="Proteomes" id="UP001187221">
    <property type="component" value="Unassembled WGS sequence"/>
</dbReference>
<evidence type="ECO:0000313" key="8">
    <source>
        <dbReference type="EMBL" id="GMM61985.1"/>
    </source>
</evidence>
<comment type="caution">
    <text evidence="8">The sequence shown here is derived from an EMBL/GenBank/DDBJ whole genome shotgun (WGS) entry which is preliminary data.</text>
</comment>
<dbReference type="PANTHER" id="PTHR22911:SF6">
    <property type="entry name" value="SOLUTE CARRIER FAMILY 35 MEMBER G1"/>
    <property type="match status" value="1"/>
</dbReference>
<comment type="subcellular location">
    <subcellularLocation>
        <location evidence="1">Membrane</location>
        <topology evidence="1">Multi-pass membrane protein</topology>
    </subcellularLocation>
</comment>
<dbReference type="Pfam" id="PF00892">
    <property type="entry name" value="EamA"/>
    <property type="match status" value="2"/>
</dbReference>
<keyword evidence="5 6" id="KW-0472">Membrane</keyword>
<evidence type="ECO:0000256" key="6">
    <source>
        <dbReference type="SAM" id="Phobius"/>
    </source>
</evidence>